<gene>
    <name evidence="3" type="ORF">A3860_18610</name>
</gene>
<dbReference type="RefSeq" id="WP_081146584.1">
    <property type="nucleotide sequence ID" value="NZ_LVYD01000041.1"/>
</dbReference>
<dbReference type="AlphaFoldDB" id="A0A1V9G2C4"/>
<reference evidence="3 4" key="1">
    <citation type="submission" date="2016-03" db="EMBL/GenBank/DDBJ databases">
        <title>Niastella vici sp. nov., isolated from farmland soil.</title>
        <authorList>
            <person name="Chen L."/>
            <person name="Wang D."/>
            <person name="Yang S."/>
            <person name="Wang G."/>
        </authorList>
    </citation>
    <scope>NUCLEOTIDE SEQUENCE [LARGE SCALE GENOMIC DNA]</scope>
    <source>
        <strain evidence="3 4">DJ57</strain>
    </source>
</reference>
<dbReference type="Proteomes" id="UP000192796">
    <property type="component" value="Unassembled WGS sequence"/>
</dbReference>
<dbReference type="Gene3D" id="1.10.260.40">
    <property type="entry name" value="lambda repressor-like DNA-binding domains"/>
    <property type="match status" value="1"/>
</dbReference>
<evidence type="ECO:0000313" key="4">
    <source>
        <dbReference type="Proteomes" id="UP000192796"/>
    </source>
</evidence>
<dbReference type="GO" id="GO:0005829">
    <property type="term" value="C:cytosol"/>
    <property type="evidence" value="ECO:0007669"/>
    <property type="project" value="TreeGrafter"/>
</dbReference>
<dbReference type="InterPro" id="IPR001387">
    <property type="entry name" value="Cro/C1-type_HTH"/>
</dbReference>
<dbReference type="EMBL" id="LVYD01000041">
    <property type="protein sequence ID" value="OQP64771.1"/>
    <property type="molecule type" value="Genomic_DNA"/>
</dbReference>
<dbReference type="SMART" id="SM00530">
    <property type="entry name" value="HTH_XRE"/>
    <property type="match status" value="1"/>
</dbReference>
<dbReference type="SUPFAM" id="SSF47413">
    <property type="entry name" value="lambda repressor-like DNA-binding domains"/>
    <property type="match status" value="1"/>
</dbReference>
<dbReference type="InterPro" id="IPR010982">
    <property type="entry name" value="Lambda_DNA-bd_dom_sf"/>
</dbReference>
<proteinExistence type="predicted"/>
<dbReference type="Pfam" id="PF01381">
    <property type="entry name" value="HTH_3"/>
    <property type="match status" value="1"/>
</dbReference>
<keyword evidence="1" id="KW-0238">DNA-binding</keyword>
<dbReference type="InterPro" id="IPR050807">
    <property type="entry name" value="TransReg_Diox_bact_type"/>
</dbReference>
<dbReference type="GO" id="GO:0003677">
    <property type="term" value="F:DNA binding"/>
    <property type="evidence" value="ECO:0007669"/>
    <property type="project" value="UniProtKB-KW"/>
</dbReference>
<sequence>MNLGNTISQLRERKGMNQGKFAEILSITQSYLSQIENNKRLPNIALLEKIGEELSTPLPFIFFLAMDEKDVPENKRTHFKVLEPVIKKFIGELIGIENED</sequence>
<feature type="domain" description="HTH cro/C1-type" evidence="2">
    <location>
        <begin position="7"/>
        <end position="61"/>
    </location>
</feature>
<evidence type="ECO:0000259" key="2">
    <source>
        <dbReference type="PROSITE" id="PS50943"/>
    </source>
</evidence>
<accession>A0A1V9G2C4</accession>
<evidence type="ECO:0000313" key="3">
    <source>
        <dbReference type="EMBL" id="OQP64771.1"/>
    </source>
</evidence>
<evidence type="ECO:0000256" key="1">
    <source>
        <dbReference type="ARBA" id="ARBA00023125"/>
    </source>
</evidence>
<dbReference type="CDD" id="cd00093">
    <property type="entry name" value="HTH_XRE"/>
    <property type="match status" value="1"/>
</dbReference>
<keyword evidence="4" id="KW-1185">Reference proteome</keyword>
<organism evidence="3 4">
    <name type="scientific">Niastella vici</name>
    <dbReference type="NCBI Taxonomy" id="1703345"/>
    <lineage>
        <taxon>Bacteria</taxon>
        <taxon>Pseudomonadati</taxon>
        <taxon>Bacteroidota</taxon>
        <taxon>Chitinophagia</taxon>
        <taxon>Chitinophagales</taxon>
        <taxon>Chitinophagaceae</taxon>
        <taxon>Niastella</taxon>
    </lineage>
</organism>
<protein>
    <recommendedName>
        <fullName evidence="2">HTH cro/C1-type domain-containing protein</fullName>
    </recommendedName>
</protein>
<dbReference type="OrthoDB" id="1261587at2"/>
<comment type="caution">
    <text evidence="3">The sequence shown here is derived from an EMBL/GenBank/DDBJ whole genome shotgun (WGS) entry which is preliminary data.</text>
</comment>
<dbReference type="PANTHER" id="PTHR46797">
    <property type="entry name" value="HTH-TYPE TRANSCRIPTIONAL REGULATOR"/>
    <property type="match status" value="1"/>
</dbReference>
<name>A0A1V9G2C4_9BACT</name>
<dbReference type="GO" id="GO:0003700">
    <property type="term" value="F:DNA-binding transcription factor activity"/>
    <property type="evidence" value="ECO:0007669"/>
    <property type="project" value="TreeGrafter"/>
</dbReference>
<dbReference type="STRING" id="1703345.A3860_18610"/>
<dbReference type="PANTHER" id="PTHR46797:SF1">
    <property type="entry name" value="METHYLPHOSPHONATE SYNTHASE"/>
    <property type="match status" value="1"/>
</dbReference>
<dbReference type="PROSITE" id="PS50943">
    <property type="entry name" value="HTH_CROC1"/>
    <property type="match status" value="1"/>
</dbReference>